<dbReference type="AlphaFoldDB" id="A0A8J2JKP7"/>
<feature type="non-terminal residue" evidence="1">
    <location>
        <position position="1"/>
    </location>
</feature>
<accession>A0A8J2JKP7</accession>
<dbReference type="EMBL" id="CAJVCH010070101">
    <property type="protein sequence ID" value="CAG7720372.1"/>
    <property type="molecule type" value="Genomic_DNA"/>
</dbReference>
<keyword evidence="2" id="KW-1185">Reference proteome</keyword>
<organism evidence="1 2">
    <name type="scientific">Allacma fusca</name>
    <dbReference type="NCBI Taxonomy" id="39272"/>
    <lineage>
        <taxon>Eukaryota</taxon>
        <taxon>Metazoa</taxon>
        <taxon>Ecdysozoa</taxon>
        <taxon>Arthropoda</taxon>
        <taxon>Hexapoda</taxon>
        <taxon>Collembola</taxon>
        <taxon>Symphypleona</taxon>
        <taxon>Sminthuridae</taxon>
        <taxon>Allacma</taxon>
    </lineage>
</organism>
<evidence type="ECO:0000313" key="1">
    <source>
        <dbReference type="EMBL" id="CAG7720372.1"/>
    </source>
</evidence>
<reference evidence="1" key="1">
    <citation type="submission" date="2021-06" db="EMBL/GenBank/DDBJ databases">
        <authorList>
            <person name="Hodson N. C."/>
            <person name="Mongue J. A."/>
            <person name="Jaron S. K."/>
        </authorList>
    </citation>
    <scope>NUCLEOTIDE SEQUENCE</scope>
</reference>
<proteinExistence type="predicted"/>
<protein>
    <submittedName>
        <fullName evidence="1">Uncharacterized protein</fullName>
    </submittedName>
</protein>
<name>A0A8J2JKP7_9HEXA</name>
<dbReference type="Proteomes" id="UP000708208">
    <property type="component" value="Unassembled WGS sequence"/>
</dbReference>
<evidence type="ECO:0000313" key="2">
    <source>
        <dbReference type="Proteomes" id="UP000708208"/>
    </source>
</evidence>
<gene>
    <name evidence="1" type="ORF">AFUS01_LOCUS9652</name>
</gene>
<comment type="caution">
    <text evidence="1">The sequence shown here is derived from an EMBL/GenBank/DDBJ whole genome shotgun (WGS) entry which is preliminary data.</text>
</comment>
<sequence length="300" mass="33968">KGLTEAKMDDHSHWVSETSCQILLDLQLHSRSYEDCILLCCDGVEIPIHIALFRASRWCLSHNSTPTSHVMSIDLTVFTLEEIAPILALLYLPHDPIESFTINVRSMQALRVIQNRLSREGFNITIPEISISKCRPSIQLEKFKFVKLQTGDVRKSFHYIVSTKELRPSCNIVYNCTFSGSNDEELRKHALVLHGVAENEQPPEESSEMNQLDDNMGTNSLGNPMQDVIITQAYLQSNHPEFSRIDGNPVETIPTPSNLSHSELDMNRLTSTPINSKLSARCRPVKDLINEMRAQGKVWL</sequence>